<feature type="domain" description="Thioredoxin" evidence="1">
    <location>
        <begin position="42"/>
        <end position="118"/>
    </location>
</feature>
<evidence type="ECO:0000313" key="2">
    <source>
        <dbReference type="EMBL" id="GKT31737.1"/>
    </source>
</evidence>
<dbReference type="InterPro" id="IPR013766">
    <property type="entry name" value="Thioredoxin_domain"/>
</dbReference>
<accession>A0ABQ5KGT4</accession>
<comment type="caution">
    <text evidence="2">The sequence shown here is derived from an EMBL/GenBank/DDBJ whole genome shotgun (WGS) entry which is preliminary data.</text>
</comment>
<dbReference type="Gene3D" id="3.40.30.10">
    <property type="entry name" value="Glutaredoxin"/>
    <property type="match status" value="1"/>
</dbReference>
<sequence>MADTPIASEGEIGEILEEKVELPSEFDIITEISDPITMHGLIQNKKHVVLLLIASYCGPSKKLIEDLPDLLGEIEKAEQEIYFGIMSIDLLPPAAIRFSVRDTPSYVFFKNGVEHNDLRFSGFNMAKLSECCEDLLRLPDE</sequence>
<dbReference type="EMBL" id="BQXS01009728">
    <property type="protein sequence ID" value="GKT31737.1"/>
    <property type="molecule type" value="Genomic_DNA"/>
</dbReference>
<name>A0ABQ5KGT4_9EUKA</name>
<dbReference type="SUPFAM" id="SSF52833">
    <property type="entry name" value="Thioredoxin-like"/>
    <property type="match status" value="1"/>
</dbReference>
<reference evidence="2" key="1">
    <citation type="submission" date="2022-03" db="EMBL/GenBank/DDBJ databases">
        <title>Draft genome sequence of Aduncisulcus paluster, a free-living microaerophilic Fornicata.</title>
        <authorList>
            <person name="Yuyama I."/>
            <person name="Kume K."/>
            <person name="Tamura T."/>
            <person name="Inagaki Y."/>
            <person name="Hashimoto T."/>
        </authorList>
    </citation>
    <scope>NUCLEOTIDE SEQUENCE</scope>
    <source>
        <strain evidence="2">NY0171</strain>
    </source>
</reference>
<dbReference type="Proteomes" id="UP001057375">
    <property type="component" value="Unassembled WGS sequence"/>
</dbReference>
<protein>
    <recommendedName>
        <fullName evidence="1">Thioredoxin domain-containing protein</fullName>
    </recommendedName>
</protein>
<proteinExistence type="predicted"/>
<organism evidence="2 3">
    <name type="scientific">Aduncisulcus paluster</name>
    <dbReference type="NCBI Taxonomy" id="2918883"/>
    <lineage>
        <taxon>Eukaryota</taxon>
        <taxon>Metamonada</taxon>
        <taxon>Carpediemonas-like organisms</taxon>
        <taxon>Aduncisulcus</taxon>
    </lineage>
</organism>
<gene>
    <name evidence="2" type="ORF">ADUPG1_006103</name>
</gene>
<evidence type="ECO:0000259" key="1">
    <source>
        <dbReference type="Pfam" id="PF00085"/>
    </source>
</evidence>
<dbReference type="Pfam" id="PF00085">
    <property type="entry name" value="Thioredoxin"/>
    <property type="match status" value="1"/>
</dbReference>
<dbReference type="InterPro" id="IPR036249">
    <property type="entry name" value="Thioredoxin-like_sf"/>
</dbReference>
<dbReference type="CDD" id="cd02947">
    <property type="entry name" value="TRX_family"/>
    <property type="match status" value="1"/>
</dbReference>
<keyword evidence="3" id="KW-1185">Reference proteome</keyword>
<evidence type="ECO:0000313" key="3">
    <source>
        <dbReference type="Proteomes" id="UP001057375"/>
    </source>
</evidence>